<dbReference type="PANTHER" id="PTHR30151">
    <property type="entry name" value="ALKANE SULFONATE ABC TRANSPORTER-RELATED, MEMBRANE SUBUNIT"/>
    <property type="match status" value="1"/>
</dbReference>
<evidence type="ECO:0000313" key="9">
    <source>
        <dbReference type="EMBL" id="AQP52434.1"/>
    </source>
</evidence>
<dbReference type="PANTHER" id="PTHR30151:SF20">
    <property type="entry name" value="ABC TRANSPORTER PERMEASE PROTEIN HI_0355-RELATED"/>
    <property type="match status" value="1"/>
</dbReference>
<feature type="transmembrane region" description="Helical" evidence="7">
    <location>
        <begin position="89"/>
        <end position="110"/>
    </location>
</feature>
<feature type="transmembrane region" description="Helical" evidence="7">
    <location>
        <begin position="211"/>
        <end position="234"/>
    </location>
</feature>
<dbReference type="Gene3D" id="1.10.3720.10">
    <property type="entry name" value="MetI-like"/>
    <property type="match status" value="1"/>
</dbReference>
<evidence type="ECO:0000256" key="1">
    <source>
        <dbReference type="ARBA" id="ARBA00004651"/>
    </source>
</evidence>
<comment type="subcellular location">
    <subcellularLocation>
        <location evidence="1 7">Cell membrane</location>
        <topology evidence="1 7">Multi-pass membrane protein</topology>
    </subcellularLocation>
</comment>
<name>A0A1Q2D2B0_9ACTN</name>
<evidence type="ECO:0000256" key="2">
    <source>
        <dbReference type="ARBA" id="ARBA00022448"/>
    </source>
</evidence>
<accession>A0A1Q2D2B0</accession>
<dbReference type="InterPro" id="IPR035906">
    <property type="entry name" value="MetI-like_sf"/>
</dbReference>
<dbReference type="Pfam" id="PF00528">
    <property type="entry name" value="BPD_transp_1"/>
    <property type="match status" value="1"/>
</dbReference>
<keyword evidence="3" id="KW-1003">Cell membrane</keyword>
<evidence type="ECO:0000256" key="4">
    <source>
        <dbReference type="ARBA" id="ARBA00022692"/>
    </source>
</evidence>
<gene>
    <name evidence="9" type="ORF">BW733_02590</name>
</gene>
<keyword evidence="5 7" id="KW-1133">Transmembrane helix</keyword>
<evidence type="ECO:0000256" key="3">
    <source>
        <dbReference type="ARBA" id="ARBA00022475"/>
    </source>
</evidence>
<dbReference type="SUPFAM" id="SSF161098">
    <property type="entry name" value="MetI-like"/>
    <property type="match status" value="1"/>
</dbReference>
<feature type="domain" description="ABC transmembrane type-1" evidence="8">
    <location>
        <begin position="51"/>
        <end position="235"/>
    </location>
</feature>
<evidence type="ECO:0000256" key="5">
    <source>
        <dbReference type="ARBA" id="ARBA00022989"/>
    </source>
</evidence>
<protein>
    <recommendedName>
        <fullName evidence="8">ABC transmembrane type-1 domain-containing protein</fullName>
    </recommendedName>
</protein>
<feature type="transmembrane region" description="Helical" evidence="7">
    <location>
        <begin position="116"/>
        <end position="136"/>
    </location>
</feature>
<dbReference type="PROSITE" id="PS50928">
    <property type="entry name" value="ABC_TM1"/>
    <property type="match status" value="1"/>
</dbReference>
<dbReference type="GO" id="GO:0005886">
    <property type="term" value="C:plasma membrane"/>
    <property type="evidence" value="ECO:0007669"/>
    <property type="project" value="UniProtKB-SubCell"/>
</dbReference>
<evidence type="ECO:0000313" key="10">
    <source>
        <dbReference type="Proteomes" id="UP000188235"/>
    </source>
</evidence>
<feature type="transmembrane region" description="Helical" evidence="7">
    <location>
        <begin position="166"/>
        <end position="191"/>
    </location>
</feature>
<dbReference type="EMBL" id="CP019607">
    <property type="protein sequence ID" value="AQP52434.1"/>
    <property type="molecule type" value="Genomic_DNA"/>
</dbReference>
<keyword evidence="2 7" id="KW-0813">Transport</keyword>
<dbReference type="STRING" id="399497.BW733_02590"/>
<dbReference type="CDD" id="cd06261">
    <property type="entry name" value="TM_PBP2"/>
    <property type="match status" value="1"/>
</dbReference>
<comment type="similarity">
    <text evidence="7">Belongs to the binding-protein-dependent transport system permease family.</text>
</comment>
<proteinExistence type="inferred from homology"/>
<reference evidence="9 10" key="1">
    <citation type="journal article" date="2008" name="Int. J. Syst. Evol. Microbiol.">
        <title>Tessaracoccus flavescens sp. nov., isolated from marine sediment.</title>
        <authorList>
            <person name="Lee D.W."/>
            <person name="Lee S.D."/>
        </authorList>
    </citation>
    <scope>NUCLEOTIDE SEQUENCE [LARGE SCALE GENOMIC DNA]</scope>
    <source>
        <strain evidence="9 10">SST-39T</strain>
    </source>
</reference>
<organism evidence="9 10">
    <name type="scientific">Tessaracoccus flavescens</name>
    <dbReference type="NCBI Taxonomy" id="399497"/>
    <lineage>
        <taxon>Bacteria</taxon>
        <taxon>Bacillati</taxon>
        <taxon>Actinomycetota</taxon>
        <taxon>Actinomycetes</taxon>
        <taxon>Propionibacteriales</taxon>
        <taxon>Propionibacteriaceae</taxon>
        <taxon>Tessaracoccus</taxon>
    </lineage>
</organism>
<dbReference type="Proteomes" id="UP000188235">
    <property type="component" value="Chromosome"/>
</dbReference>
<feature type="transmembrane region" description="Helical" evidence="7">
    <location>
        <begin position="55"/>
        <end position="77"/>
    </location>
</feature>
<keyword evidence="10" id="KW-1185">Reference proteome</keyword>
<keyword evidence="4 7" id="KW-0812">Transmembrane</keyword>
<evidence type="ECO:0000256" key="6">
    <source>
        <dbReference type="ARBA" id="ARBA00023136"/>
    </source>
</evidence>
<dbReference type="KEGG" id="tfa:BW733_02590"/>
<dbReference type="GO" id="GO:0055085">
    <property type="term" value="P:transmembrane transport"/>
    <property type="evidence" value="ECO:0007669"/>
    <property type="project" value="InterPro"/>
</dbReference>
<keyword evidence="6 7" id="KW-0472">Membrane</keyword>
<dbReference type="AlphaFoldDB" id="A0A1Q2D2B0"/>
<dbReference type="InterPro" id="IPR000515">
    <property type="entry name" value="MetI-like"/>
</dbReference>
<evidence type="ECO:0000256" key="7">
    <source>
        <dbReference type="RuleBase" id="RU363032"/>
    </source>
</evidence>
<evidence type="ECO:0000259" key="8">
    <source>
        <dbReference type="PROSITE" id="PS50928"/>
    </source>
</evidence>
<sequence length="247" mass="25107">MPALAAASLIVGIWWAVTAAGLIGPYLLPGPGEVLGRMLDQAATGVAWRYLAPTLTAAVLGAVIAVLVALPLGVCIAHSRVLAAVVEPFVALSQTVPLVAIAPLLVLWIGYGTVPIAVLCAIVAFFPIVTTTVVGLRSLDMRVVENAMLDGASGWQRLVHIEAPMAAPAILAGVRGGVVLAMTGAVVGELVMGGTGMGTLLTLSRDAADTAGVFAVVAWVSISALILHGLVTLLERAAVNRLQGESS</sequence>